<proteinExistence type="predicted"/>
<dbReference type="Proteomes" id="UP000631114">
    <property type="component" value="Unassembled WGS sequence"/>
</dbReference>
<evidence type="ECO:0000259" key="2">
    <source>
        <dbReference type="Pfam" id="PF00432"/>
    </source>
</evidence>
<feature type="domain" description="Prenyltransferase alpha-alpha toroid" evidence="2">
    <location>
        <begin position="19"/>
        <end position="37"/>
    </location>
</feature>
<accession>A0A835HRS7</accession>
<organism evidence="3 4">
    <name type="scientific">Coptis chinensis</name>
    <dbReference type="NCBI Taxonomy" id="261450"/>
    <lineage>
        <taxon>Eukaryota</taxon>
        <taxon>Viridiplantae</taxon>
        <taxon>Streptophyta</taxon>
        <taxon>Embryophyta</taxon>
        <taxon>Tracheophyta</taxon>
        <taxon>Spermatophyta</taxon>
        <taxon>Magnoliopsida</taxon>
        <taxon>Ranunculales</taxon>
        <taxon>Ranunculaceae</taxon>
        <taxon>Coptidoideae</taxon>
        <taxon>Coptis</taxon>
    </lineage>
</organism>
<evidence type="ECO:0000313" key="4">
    <source>
        <dbReference type="Proteomes" id="UP000631114"/>
    </source>
</evidence>
<gene>
    <name evidence="3" type="ORF">IFM89_034575</name>
</gene>
<protein>
    <recommendedName>
        <fullName evidence="2">Prenyltransferase alpha-alpha toroid domain-containing protein</fullName>
    </recommendedName>
</protein>
<comment type="caution">
    <text evidence="3">The sequence shown here is derived from an EMBL/GenBank/DDBJ whole genome shotgun (WGS) entry which is preliminary data.</text>
</comment>
<evidence type="ECO:0000256" key="1">
    <source>
        <dbReference type="ARBA" id="ARBA00022737"/>
    </source>
</evidence>
<keyword evidence="4" id="KW-1185">Reference proteome</keyword>
<dbReference type="AlphaFoldDB" id="A0A835HRS7"/>
<sequence length="135" mass="15447">GVVWTERKPWSIYRVVSFRVQSYDGGFGLVPGSESHVLSYLIIRVSKCIRSKKKTKVHVCCTCLQYALSRNWLVIADEFKIYMKLHLMLDDTGGGTYCAIAALRLMGFLEDDLLSRRKTSPIIKVSLLLEWCLQN</sequence>
<dbReference type="Gene3D" id="1.50.10.20">
    <property type="match status" value="1"/>
</dbReference>
<dbReference type="Pfam" id="PF00432">
    <property type="entry name" value="Prenyltrans"/>
    <property type="match status" value="2"/>
</dbReference>
<feature type="non-terminal residue" evidence="3">
    <location>
        <position position="135"/>
    </location>
</feature>
<reference evidence="3 4" key="1">
    <citation type="submission" date="2020-10" db="EMBL/GenBank/DDBJ databases">
        <title>The Coptis chinensis genome and diversification of protoberbering-type alkaloids.</title>
        <authorList>
            <person name="Wang B."/>
            <person name="Shu S."/>
            <person name="Song C."/>
            <person name="Liu Y."/>
        </authorList>
    </citation>
    <scope>NUCLEOTIDE SEQUENCE [LARGE SCALE GENOMIC DNA]</scope>
    <source>
        <strain evidence="3">HL-2020</strain>
        <tissue evidence="3">Leaf</tissue>
    </source>
</reference>
<evidence type="ECO:0000313" key="3">
    <source>
        <dbReference type="EMBL" id="KAF9603242.1"/>
    </source>
</evidence>
<feature type="domain" description="Prenyltransferase alpha-alpha toroid" evidence="2">
    <location>
        <begin position="92"/>
        <end position="134"/>
    </location>
</feature>
<dbReference type="InterPro" id="IPR008930">
    <property type="entry name" value="Terpenoid_cyclase/PrenylTrfase"/>
</dbReference>
<keyword evidence="1" id="KW-0677">Repeat</keyword>
<name>A0A835HRS7_9MAGN</name>
<dbReference type="SUPFAM" id="SSF48239">
    <property type="entry name" value="Terpenoid cyclases/Protein prenyltransferases"/>
    <property type="match status" value="1"/>
</dbReference>
<dbReference type="GO" id="GO:0003824">
    <property type="term" value="F:catalytic activity"/>
    <property type="evidence" value="ECO:0007669"/>
    <property type="project" value="InterPro"/>
</dbReference>
<dbReference type="EMBL" id="JADFTS010000006">
    <property type="protein sequence ID" value="KAF9603242.1"/>
    <property type="molecule type" value="Genomic_DNA"/>
</dbReference>
<dbReference type="InterPro" id="IPR001330">
    <property type="entry name" value="Prenyltrans"/>
</dbReference>
<dbReference type="OrthoDB" id="10577792at2759"/>